<dbReference type="NCBIfam" id="TIGR00229">
    <property type="entry name" value="sensory_box"/>
    <property type="match status" value="1"/>
</dbReference>
<dbReference type="InterPro" id="IPR000014">
    <property type="entry name" value="PAS"/>
</dbReference>
<dbReference type="InterPro" id="IPR013767">
    <property type="entry name" value="PAS_fold"/>
</dbReference>
<dbReference type="InterPro" id="IPR052163">
    <property type="entry name" value="DGC-Regulatory_Protein"/>
</dbReference>
<feature type="domain" description="GGDEF" evidence="2">
    <location>
        <begin position="333"/>
        <end position="467"/>
    </location>
</feature>
<dbReference type="Gene3D" id="3.30.450.20">
    <property type="entry name" value="PAS domain"/>
    <property type="match status" value="1"/>
</dbReference>
<dbReference type="NCBIfam" id="TIGR00254">
    <property type="entry name" value="GGDEF"/>
    <property type="match status" value="1"/>
</dbReference>
<dbReference type="Gene3D" id="3.30.450.40">
    <property type="match status" value="1"/>
</dbReference>
<dbReference type="InterPro" id="IPR003018">
    <property type="entry name" value="GAF"/>
</dbReference>
<gene>
    <name evidence="3" type="ORF">GCM10011600_12430</name>
</gene>
<keyword evidence="4" id="KW-1185">Reference proteome</keyword>
<dbReference type="Pfam" id="PF13185">
    <property type="entry name" value="GAF_2"/>
    <property type="match status" value="1"/>
</dbReference>
<dbReference type="InterPro" id="IPR035965">
    <property type="entry name" value="PAS-like_dom_sf"/>
</dbReference>
<sequence>MPEREDFEELYHDAPVGYLTTRVDDRITRVNRRLLEWTGYDEADVLGRRFVDLLDPATRVFYETRHVPVLHREGETREVVLGIRCKDGRVMPILINSVLVLGPDDKPRLVRSAIFDATERSQYERDLVAERRLAESAAARVQVLQNASVEFAEAATETELAEVLTRIVGDALGASASCVATVDAAGELEVIAGVNPLAGLYAQDDPRPGPDSLLTGEPIVLAGHDEVEEQYPTIAEAMRTARLEGLAAFPLLRDHAPFGVVAVFFDRRRELEPAAIALVEAICLQAAQALARVRLQEELAHLALHDQLTGLANRALLREHIEAALAASARSSQPVAMMFLDLDRFKPINDRLGHPTGDEVLREVAERLRAVVRDSDVIGRFGGDEFIVLCPETDDAEAALISERLREEIGRPMEWLPDGFAVSASVGVVVHRASEHPATTDELLEIADAEMYRAKNGGRDRVSIAGRSQSRP</sequence>
<dbReference type="Pfam" id="PF00990">
    <property type="entry name" value="GGDEF"/>
    <property type="match status" value="1"/>
</dbReference>
<dbReference type="SMART" id="SM00091">
    <property type="entry name" value="PAS"/>
    <property type="match status" value="1"/>
</dbReference>
<dbReference type="FunFam" id="3.30.70.270:FF:000001">
    <property type="entry name" value="Diguanylate cyclase domain protein"/>
    <property type="match status" value="1"/>
</dbReference>
<dbReference type="Gene3D" id="3.30.70.270">
    <property type="match status" value="1"/>
</dbReference>
<dbReference type="Proteomes" id="UP000617531">
    <property type="component" value="Unassembled WGS sequence"/>
</dbReference>
<dbReference type="SMART" id="SM00065">
    <property type="entry name" value="GAF"/>
    <property type="match status" value="1"/>
</dbReference>
<dbReference type="SUPFAM" id="SSF55781">
    <property type="entry name" value="GAF domain-like"/>
    <property type="match status" value="1"/>
</dbReference>
<dbReference type="CDD" id="cd01949">
    <property type="entry name" value="GGDEF"/>
    <property type="match status" value="1"/>
</dbReference>
<dbReference type="EMBL" id="BNAI01000002">
    <property type="protein sequence ID" value="GHF13142.1"/>
    <property type="molecule type" value="Genomic_DNA"/>
</dbReference>
<protein>
    <recommendedName>
        <fullName evidence="5">Diguanylate cyclase</fullName>
    </recommendedName>
</protein>
<dbReference type="SUPFAM" id="SSF55785">
    <property type="entry name" value="PYP-like sensor domain (PAS domain)"/>
    <property type="match status" value="1"/>
</dbReference>
<evidence type="ECO:0000313" key="3">
    <source>
        <dbReference type="EMBL" id="GHF13142.1"/>
    </source>
</evidence>
<dbReference type="SMART" id="SM00267">
    <property type="entry name" value="GGDEF"/>
    <property type="match status" value="1"/>
</dbReference>
<dbReference type="InterPro" id="IPR029016">
    <property type="entry name" value="GAF-like_dom_sf"/>
</dbReference>
<evidence type="ECO:0000259" key="1">
    <source>
        <dbReference type="PROSITE" id="PS50112"/>
    </source>
</evidence>
<dbReference type="SUPFAM" id="SSF55073">
    <property type="entry name" value="Nucleotide cyclase"/>
    <property type="match status" value="1"/>
</dbReference>
<evidence type="ECO:0000313" key="4">
    <source>
        <dbReference type="Proteomes" id="UP000617531"/>
    </source>
</evidence>
<name>A0A8J3GQ37_9MICO</name>
<dbReference type="PANTHER" id="PTHR46663:SF3">
    <property type="entry name" value="SLL0267 PROTEIN"/>
    <property type="match status" value="1"/>
</dbReference>
<dbReference type="InterPro" id="IPR029787">
    <property type="entry name" value="Nucleotide_cyclase"/>
</dbReference>
<dbReference type="Pfam" id="PF00989">
    <property type="entry name" value="PAS"/>
    <property type="match status" value="1"/>
</dbReference>
<reference evidence="3" key="2">
    <citation type="submission" date="2020-09" db="EMBL/GenBank/DDBJ databases">
        <authorList>
            <person name="Sun Q."/>
            <person name="Zhou Y."/>
        </authorList>
    </citation>
    <scope>NUCLEOTIDE SEQUENCE</scope>
    <source>
        <strain evidence="3">CGMCC 1.16548</strain>
    </source>
</reference>
<dbReference type="PROSITE" id="PS50112">
    <property type="entry name" value="PAS"/>
    <property type="match status" value="1"/>
</dbReference>
<dbReference type="PROSITE" id="PS50887">
    <property type="entry name" value="GGDEF"/>
    <property type="match status" value="1"/>
</dbReference>
<proteinExistence type="predicted"/>
<organism evidence="3 4">
    <name type="scientific">Pseudolysinimonas yzui</name>
    <dbReference type="NCBI Taxonomy" id="2708254"/>
    <lineage>
        <taxon>Bacteria</taxon>
        <taxon>Bacillati</taxon>
        <taxon>Actinomycetota</taxon>
        <taxon>Actinomycetes</taxon>
        <taxon>Micrococcales</taxon>
        <taxon>Microbacteriaceae</taxon>
        <taxon>Pseudolysinimonas</taxon>
    </lineage>
</organism>
<evidence type="ECO:0008006" key="5">
    <source>
        <dbReference type="Google" id="ProtNLM"/>
    </source>
</evidence>
<dbReference type="AlphaFoldDB" id="A0A8J3GQ37"/>
<dbReference type="InterPro" id="IPR000160">
    <property type="entry name" value="GGDEF_dom"/>
</dbReference>
<feature type="domain" description="PAS" evidence="1">
    <location>
        <begin position="3"/>
        <end position="56"/>
    </location>
</feature>
<dbReference type="CDD" id="cd00130">
    <property type="entry name" value="PAS"/>
    <property type="match status" value="1"/>
</dbReference>
<comment type="caution">
    <text evidence="3">The sequence shown here is derived from an EMBL/GenBank/DDBJ whole genome shotgun (WGS) entry which is preliminary data.</text>
</comment>
<accession>A0A8J3GQ37</accession>
<dbReference type="InterPro" id="IPR043128">
    <property type="entry name" value="Rev_trsase/Diguanyl_cyclase"/>
</dbReference>
<evidence type="ECO:0000259" key="2">
    <source>
        <dbReference type="PROSITE" id="PS50887"/>
    </source>
</evidence>
<dbReference type="PANTHER" id="PTHR46663">
    <property type="entry name" value="DIGUANYLATE CYCLASE DGCT-RELATED"/>
    <property type="match status" value="1"/>
</dbReference>
<dbReference type="RefSeq" id="WP_191282612.1">
    <property type="nucleotide sequence ID" value="NZ_BNAI01000002.1"/>
</dbReference>
<reference evidence="3" key="1">
    <citation type="journal article" date="2014" name="Int. J. Syst. Evol. Microbiol.">
        <title>Complete genome sequence of Corynebacterium casei LMG S-19264T (=DSM 44701T), isolated from a smear-ripened cheese.</title>
        <authorList>
            <consortium name="US DOE Joint Genome Institute (JGI-PGF)"/>
            <person name="Walter F."/>
            <person name="Albersmeier A."/>
            <person name="Kalinowski J."/>
            <person name="Ruckert C."/>
        </authorList>
    </citation>
    <scope>NUCLEOTIDE SEQUENCE</scope>
    <source>
        <strain evidence="3">CGMCC 1.16548</strain>
    </source>
</reference>